<dbReference type="PANTHER" id="PTHR12599">
    <property type="entry name" value="PTERIN-4-ALPHA-CARBINOLAMINE DEHYDRATASE"/>
    <property type="match status" value="1"/>
</dbReference>
<dbReference type="InterPro" id="IPR036428">
    <property type="entry name" value="PCD_sf"/>
</dbReference>
<proteinExistence type="inferred from homology"/>
<dbReference type="EMBL" id="POQS01000008">
    <property type="protein sequence ID" value="PND30664.1"/>
    <property type="molecule type" value="Genomic_DNA"/>
</dbReference>
<dbReference type="GO" id="GO:0006729">
    <property type="term" value="P:tetrahydrobiopterin biosynthetic process"/>
    <property type="evidence" value="ECO:0007669"/>
    <property type="project" value="InterPro"/>
</dbReference>
<evidence type="ECO:0000313" key="5">
    <source>
        <dbReference type="EMBL" id="PND30664.1"/>
    </source>
</evidence>
<dbReference type="CDD" id="cd00914">
    <property type="entry name" value="PCD_DCoH_subfamily_b"/>
    <property type="match status" value="1"/>
</dbReference>
<protein>
    <recommendedName>
        <fullName evidence="4">Putative pterin-4-alpha-carbinolamine dehydratase</fullName>
        <shortName evidence="4">PHS</shortName>
        <ecNumber evidence="4">4.2.1.96</ecNumber>
    </recommendedName>
    <alternativeName>
        <fullName evidence="4">4-alpha-hydroxy-tetrahydropterin dehydratase</fullName>
    </alternativeName>
    <alternativeName>
        <fullName evidence="4">Pterin carbinolamine dehydratase</fullName>
        <shortName evidence="4">PCD</shortName>
    </alternativeName>
</protein>
<dbReference type="GO" id="GO:0008124">
    <property type="term" value="F:4-alpha-hydroxytetrahydrobiopterin dehydratase activity"/>
    <property type="evidence" value="ECO:0007669"/>
    <property type="project" value="UniProtKB-UniRule"/>
</dbReference>
<dbReference type="Proteomes" id="UP000235994">
    <property type="component" value="Unassembled WGS sequence"/>
</dbReference>
<dbReference type="SUPFAM" id="SSF55248">
    <property type="entry name" value="PCD-like"/>
    <property type="match status" value="1"/>
</dbReference>
<comment type="catalytic activity">
    <reaction evidence="1 4">
        <text>(4aS,6R)-4a-hydroxy-L-erythro-5,6,7,8-tetrahydrobiopterin = (6R)-L-erythro-6,7-dihydrobiopterin + H2O</text>
        <dbReference type="Rhea" id="RHEA:11920"/>
        <dbReference type="ChEBI" id="CHEBI:15377"/>
        <dbReference type="ChEBI" id="CHEBI:15642"/>
        <dbReference type="ChEBI" id="CHEBI:43120"/>
        <dbReference type="EC" id="4.2.1.96"/>
    </reaction>
</comment>
<dbReference type="AlphaFoldDB" id="A0A2N8KB44"/>
<evidence type="ECO:0000256" key="3">
    <source>
        <dbReference type="ARBA" id="ARBA00023239"/>
    </source>
</evidence>
<dbReference type="NCBIfam" id="NF002018">
    <property type="entry name" value="PRK00823.1-3"/>
    <property type="match status" value="1"/>
</dbReference>
<dbReference type="NCBIfam" id="NF002017">
    <property type="entry name" value="PRK00823.1-2"/>
    <property type="match status" value="1"/>
</dbReference>
<comment type="similarity">
    <text evidence="2 4">Belongs to the pterin-4-alpha-carbinolamine dehydratase family.</text>
</comment>
<dbReference type="Gene3D" id="3.30.1360.20">
    <property type="entry name" value="Transcriptional coactivator/pterin dehydratase"/>
    <property type="match status" value="1"/>
</dbReference>
<evidence type="ECO:0000256" key="4">
    <source>
        <dbReference type="HAMAP-Rule" id="MF_00434"/>
    </source>
</evidence>
<dbReference type="HAMAP" id="MF_00434">
    <property type="entry name" value="Pterin_4_alpha"/>
    <property type="match status" value="1"/>
</dbReference>
<dbReference type="NCBIfam" id="NF002020">
    <property type="entry name" value="PRK00823.1-5"/>
    <property type="match status" value="1"/>
</dbReference>
<dbReference type="EC" id="4.2.1.96" evidence="4"/>
<comment type="caution">
    <text evidence="5">The sequence shown here is derived from an EMBL/GenBank/DDBJ whole genome shotgun (WGS) entry which is preliminary data.</text>
</comment>
<organism evidence="5 6">
    <name type="scientific">Achromobacter pulmonis</name>
    <dbReference type="NCBI Taxonomy" id="1389932"/>
    <lineage>
        <taxon>Bacteria</taxon>
        <taxon>Pseudomonadati</taxon>
        <taxon>Pseudomonadota</taxon>
        <taxon>Betaproteobacteria</taxon>
        <taxon>Burkholderiales</taxon>
        <taxon>Alcaligenaceae</taxon>
        <taxon>Achromobacter</taxon>
    </lineage>
</organism>
<dbReference type="PANTHER" id="PTHR12599:SF0">
    <property type="entry name" value="PTERIN-4-ALPHA-CARBINOLAMINE DEHYDRATASE"/>
    <property type="match status" value="1"/>
</dbReference>
<accession>A0A2N8KB44</accession>
<dbReference type="InterPro" id="IPR001533">
    <property type="entry name" value="Pterin_deHydtase"/>
</dbReference>
<dbReference type="Pfam" id="PF01329">
    <property type="entry name" value="Pterin_4a"/>
    <property type="match status" value="1"/>
</dbReference>
<sequence>MSMFPALIGTDTALAALSGWQAIAERDAIEKRFRFASFNAAFGFMARVAMFAEKLNHHPEWTNVYNRVDVILTTHDAGGVTELDVRMAQFMDEAATQLGATAPKAGPPD</sequence>
<evidence type="ECO:0000256" key="2">
    <source>
        <dbReference type="ARBA" id="ARBA00006472"/>
    </source>
</evidence>
<keyword evidence="6" id="KW-1185">Reference proteome</keyword>
<evidence type="ECO:0000256" key="1">
    <source>
        <dbReference type="ARBA" id="ARBA00001554"/>
    </source>
</evidence>
<keyword evidence="3 4" id="KW-0456">Lyase</keyword>
<evidence type="ECO:0000313" key="6">
    <source>
        <dbReference type="Proteomes" id="UP000235994"/>
    </source>
</evidence>
<gene>
    <name evidence="5" type="ORF">C1I89_27020</name>
</gene>
<dbReference type="RefSeq" id="WP_102775464.1">
    <property type="nucleotide sequence ID" value="NZ_POQS01000008.1"/>
</dbReference>
<name>A0A2N8KB44_9BURK</name>
<reference evidence="5 6" key="1">
    <citation type="submission" date="2018-01" db="EMBL/GenBank/DDBJ databases">
        <title>The draft genome of an aniline degradation strain ANB-1.</title>
        <authorList>
            <person name="Zhang L."/>
            <person name="Jiang J."/>
        </authorList>
    </citation>
    <scope>NUCLEOTIDE SEQUENCE [LARGE SCALE GENOMIC DNA]</scope>
    <source>
        <strain evidence="5 6">ANB-1</strain>
    </source>
</reference>